<comment type="caution">
    <text evidence="3">The sequence shown here is derived from an EMBL/GenBank/DDBJ whole genome shotgun (WGS) entry which is preliminary data.</text>
</comment>
<dbReference type="InterPro" id="IPR026444">
    <property type="entry name" value="Secre_tail"/>
</dbReference>
<evidence type="ECO:0000256" key="1">
    <source>
        <dbReference type="SAM" id="SignalP"/>
    </source>
</evidence>
<feature type="chain" id="PRO_5046626987" evidence="1">
    <location>
        <begin position="22"/>
        <end position="520"/>
    </location>
</feature>
<evidence type="ECO:0000313" key="4">
    <source>
        <dbReference type="Proteomes" id="UP001228581"/>
    </source>
</evidence>
<protein>
    <submittedName>
        <fullName evidence="3">T9SS type A sorting domain-containing protein</fullName>
    </submittedName>
</protein>
<feature type="domain" description="Secretion system C-terminal sorting" evidence="2">
    <location>
        <begin position="449"/>
        <end position="518"/>
    </location>
</feature>
<keyword evidence="1" id="KW-0732">Signal</keyword>
<feature type="signal peptide" evidence="1">
    <location>
        <begin position="1"/>
        <end position="21"/>
    </location>
</feature>
<organism evidence="3 4">
    <name type="scientific">Xanthocytophaga flava</name>
    <dbReference type="NCBI Taxonomy" id="3048013"/>
    <lineage>
        <taxon>Bacteria</taxon>
        <taxon>Pseudomonadati</taxon>
        <taxon>Bacteroidota</taxon>
        <taxon>Cytophagia</taxon>
        <taxon>Cytophagales</taxon>
        <taxon>Rhodocytophagaceae</taxon>
        <taxon>Xanthocytophaga</taxon>
    </lineage>
</organism>
<proteinExistence type="predicted"/>
<dbReference type="NCBIfam" id="TIGR04183">
    <property type="entry name" value="Por_Secre_tail"/>
    <property type="match status" value="1"/>
</dbReference>
<gene>
    <name evidence="3" type="ORF">QNI19_38860</name>
</gene>
<keyword evidence="4" id="KW-1185">Reference proteome</keyword>
<dbReference type="EMBL" id="JASJOT010000071">
    <property type="protein sequence ID" value="MDJ1498952.1"/>
    <property type="molecule type" value="Genomic_DNA"/>
</dbReference>
<evidence type="ECO:0000259" key="2">
    <source>
        <dbReference type="Pfam" id="PF18962"/>
    </source>
</evidence>
<dbReference type="RefSeq" id="WP_314005987.1">
    <property type="nucleotide sequence ID" value="NZ_JASJOT010000071.1"/>
</dbReference>
<evidence type="ECO:0000313" key="3">
    <source>
        <dbReference type="EMBL" id="MDJ1498952.1"/>
    </source>
</evidence>
<name>A0ABT7D1A7_9BACT</name>
<accession>A0ABT7D1A7</accession>
<dbReference type="Pfam" id="PF18962">
    <property type="entry name" value="Por_Secre_tail"/>
    <property type="match status" value="1"/>
</dbReference>
<dbReference type="Proteomes" id="UP001228581">
    <property type="component" value="Unassembled WGS sequence"/>
</dbReference>
<dbReference type="SUPFAM" id="SSF82171">
    <property type="entry name" value="DPP6 N-terminal domain-like"/>
    <property type="match status" value="1"/>
</dbReference>
<reference evidence="3 4" key="1">
    <citation type="submission" date="2023-05" db="EMBL/GenBank/DDBJ databases">
        <authorList>
            <person name="Zhang X."/>
        </authorList>
    </citation>
    <scope>NUCLEOTIDE SEQUENCE [LARGE SCALE GENOMIC DNA]</scope>
    <source>
        <strain evidence="3 4">DM2B3-1</strain>
    </source>
</reference>
<sequence>MKAFLIIFFSLALTCSLPLYAQKEALHWYFGPKLGFDFTGGSAQIVRNSAMNSSRGCATISDKNTGELLFYSNGHNIWNRFHHRMPTSTSFPEDCSNFIVQSVLIVPVPEDIDKYYLFSLYVLVGERLDTTFNCSSGDISETVLGNKTYYYQLRYSIIDMRLDDGRGDIVPDKNNIFLQNNLSTKLTAIPHTNGKDYWLITHQDIGNSFYVHLLNQAGIQNPIQQNIGSVYQIRQVDNMIYYEILGELKASPNGKKLACAVYNGLERPFDVFDFDASTGTISNYQNYGNISQQMGVSFSPDNSKLYVTSSNKIDETNLRELIRQYDMTLSTPEQIVASGKSIIRFNPYTNISEKAWPVNVVFNTLHIAPDGKIYGAGEGSGTNSTNNALLVIGKPNSPGFDCGVTMKRFNFNLSDEGVGFRSLPNFIQSYFNNIPTIPDPDCNESDVTLFPNPVQQELTLTPLCGYVPTYVEIIDHLGRIVSTQHLDTTQIQLNALASGMYVLRIFNADQKTVIKKIIKL</sequence>